<protein>
    <submittedName>
        <fullName evidence="1">Uncharacterized protein</fullName>
    </submittedName>
</protein>
<evidence type="ECO:0000313" key="2">
    <source>
        <dbReference type="Proteomes" id="UP001358586"/>
    </source>
</evidence>
<comment type="caution">
    <text evidence="1">The sequence shown here is derived from an EMBL/GenBank/DDBJ whole genome shotgun (WGS) entry which is preliminary data.</text>
</comment>
<name>A0ABR0QLS1_GOSAR</name>
<sequence>MAKIGGATKKRMFLLLFRFDPNGERPSTRCQRHVEASREAVAEARVACGTG</sequence>
<dbReference type="Proteomes" id="UP001358586">
    <property type="component" value="Chromosome 3"/>
</dbReference>
<gene>
    <name evidence="1" type="ORF">PVK06_009178</name>
</gene>
<proteinExistence type="predicted"/>
<keyword evidence="2" id="KW-1185">Reference proteome</keyword>
<organism evidence="1 2">
    <name type="scientific">Gossypium arboreum</name>
    <name type="common">Tree cotton</name>
    <name type="synonym">Gossypium nanking</name>
    <dbReference type="NCBI Taxonomy" id="29729"/>
    <lineage>
        <taxon>Eukaryota</taxon>
        <taxon>Viridiplantae</taxon>
        <taxon>Streptophyta</taxon>
        <taxon>Embryophyta</taxon>
        <taxon>Tracheophyta</taxon>
        <taxon>Spermatophyta</taxon>
        <taxon>Magnoliopsida</taxon>
        <taxon>eudicotyledons</taxon>
        <taxon>Gunneridae</taxon>
        <taxon>Pentapetalae</taxon>
        <taxon>rosids</taxon>
        <taxon>malvids</taxon>
        <taxon>Malvales</taxon>
        <taxon>Malvaceae</taxon>
        <taxon>Malvoideae</taxon>
        <taxon>Gossypium</taxon>
    </lineage>
</organism>
<dbReference type="EMBL" id="JARKNE010000003">
    <property type="protein sequence ID" value="KAK5840286.1"/>
    <property type="molecule type" value="Genomic_DNA"/>
</dbReference>
<reference evidence="1 2" key="1">
    <citation type="submission" date="2023-03" db="EMBL/GenBank/DDBJ databases">
        <title>WGS of Gossypium arboreum.</title>
        <authorList>
            <person name="Yu D."/>
        </authorList>
    </citation>
    <scope>NUCLEOTIDE SEQUENCE [LARGE SCALE GENOMIC DNA]</scope>
    <source>
        <tissue evidence="1">Leaf</tissue>
    </source>
</reference>
<evidence type="ECO:0000313" key="1">
    <source>
        <dbReference type="EMBL" id="KAK5840286.1"/>
    </source>
</evidence>
<accession>A0ABR0QLS1</accession>